<dbReference type="SMART" id="SM00484">
    <property type="entry name" value="XPGI"/>
    <property type="match status" value="1"/>
</dbReference>
<keyword evidence="3" id="KW-0540">Nuclease</keyword>
<evidence type="ECO:0000256" key="3">
    <source>
        <dbReference type="ARBA" id="ARBA00022722"/>
    </source>
</evidence>
<dbReference type="GO" id="GO:0046872">
    <property type="term" value="F:metal ion binding"/>
    <property type="evidence" value="ECO:0007669"/>
    <property type="project" value="UniProtKB-KW"/>
</dbReference>
<dbReference type="GO" id="GO:0008409">
    <property type="term" value="F:5'-3' exonuclease activity"/>
    <property type="evidence" value="ECO:0007669"/>
    <property type="project" value="TreeGrafter"/>
</dbReference>
<evidence type="ECO:0000256" key="8">
    <source>
        <dbReference type="ARBA" id="ARBA00022839"/>
    </source>
</evidence>
<keyword evidence="2" id="KW-0235">DNA replication</keyword>
<dbReference type="Pfam" id="PF00867">
    <property type="entry name" value="XPG_I"/>
    <property type="match status" value="1"/>
</dbReference>
<keyword evidence="9" id="KW-0460">Magnesium</keyword>
<evidence type="ECO:0000256" key="10">
    <source>
        <dbReference type="ARBA" id="ARBA00023204"/>
    </source>
</evidence>
<keyword evidence="7" id="KW-0378">Hydrolase</keyword>
<sequence>MGIKNLNKLILKYAAGAIQKTKISDYRDKTIAIDISIIIYQLILGIRSTGSDLKTKDGRITSHIYGIINKTLWLLENHINPIFIFDGAAPTIKGKTLLHRKNIRKEAAKMMHFATDKATHTKLFKRSLTVKQEQLDDCKEILQLLNLHVITAPEEADSQCASLVRSGVAYATSSEDMDILTFGSERLIKGLSVVTKKKLGPSEVVLSKLLELLEITYDQFIDLCILLGCDYTDNIKHLGAKKSLDVIKKYITIEAFIESGLKFGNTTYVLPADFDYKKARASFKSCPAHQVIIKNDITIQTQINNTIYLPAKSRAPDCDKLENILMTKYEFNKKSVTKITARIKKLFKI</sequence>
<dbReference type="SMART" id="SM00279">
    <property type="entry name" value="HhH2"/>
    <property type="match status" value="1"/>
</dbReference>
<dbReference type="Gene3D" id="1.10.150.20">
    <property type="entry name" value="5' to 3' exonuclease, C-terminal subdomain"/>
    <property type="match status" value="1"/>
</dbReference>
<name>A0A3G4ZWF1_9VIRU</name>
<keyword evidence="8" id="KW-0269">Exonuclease</keyword>
<feature type="domain" description="XPG-I" evidence="11">
    <location>
        <begin position="143"/>
        <end position="215"/>
    </location>
</feature>
<keyword evidence="6" id="KW-0227">DNA damage</keyword>
<dbReference type="PANTHER" id="PTHR11081">
    <property type="entry name" value="FLAP ENDONUCLEASE FAMILY MEMBER"/>
    <property type="match status" value="1"/>
</dbReference>
<proteinExistence type="predicted"/>
<organism evidence="13">
    <name type="scientific">Faunusvirus sp</name>
    <dbReference type="NCBI Taxonomy" id="2487766"/>
    <lineage>
        <taxon>Viruses</taxon>
        <taxon>Varidnaviria</taxon>
        <taxon>Bamfordvirae</taxon>
        <taxon>Nucleocytoviricota</taxon>
        <taxon>Megaviricetes</taxon>
        <taxon>Imitervirales</taxon>
        <taxon>Mimiviridae</taxon>
    </lineage>
</organism>
<dbReference type="GO" id="GO:0006260">
    <property type="term" value="P:DNA replication"/>
    <property type="evidence" value="ECO:0007669"/>
    <property type="project" value="UniProtKB-KW"/>
</dbReference>
<keyword evidence="4" id="KW-0479">Metal-binding</keyword>
<dbReference type="GO" id="GO:0006281">
    <property type="term" value="P:DNA repair"/>
    <property type="evidence" value="ECO:0007669"/>
    <property type="project" value="UniProtKB-KW"/>
</dbReference>
<dbReference type="InterPro" id="IPR029060">
    <property type="entry name" value="PIN-like_dom_sf"/>
</dbReference>
<evidence type="ECO:0000256" key="2">
    <source>
        <dbReference type="ARBA" id="ARBA00022705"/>
    </source>
</evidence>
<evidence type="ECO:0000256" key="5">
    <source>
        <dbReference type="ARBA" id="ARBA00022759"/>
    </source>
</evidence>
<keyword evidence="5 13" id="KW-0255">Endonuclease</keyword>
<dbReference type="Gene3D" id="3.40.50.1010">
    <property type="entry name" value="5'-nuclease"/>
    <property type="match status" value="1"/>
</dbReference>
<dbReference type="PANTHER" id="PTHR11081:SF9">
    <property type="entry name" value="FLAP ENDONUCLEASE 1"/>
    <property type="match status" value="1"/>
</dbReference>
<evidence type="ECO:0000256" key="4">
    <source>
        <dbReference type="ARBA" id="ARBA00022723"/>
    </source>
</evidence>
<evidence type="ECO:0000256" key="1">
    <source>
        <dbReference type="ARBA" id="ARBA00001946"/>
    </source>
</evidence>
<protein>
    <submittedName>
        <fullName evidence="13">Flap endonuclease 1</fullName>
    </submittedName>
</protein>
<dbReference type="InterPro" id="IPR008918">
    <property type="entry name" value="HhH2"/>
</dbReference>
<dbReference type="InterPro" id="IPR036279">
    <property type="entry name" value="5-3_exonuclease_C_sf"/>
</dbReference>
<feature type="domain" description="XPG N-terminal" evidence="12">
    <location>
        <begin position="1"/>
        <end position="107"/>
    </location>
</feature>
<dbReference type="SUPFAM" id="SSF88723">
    <property type="entry name" value="PIN domain-like"/>
    <property type="match status" value="1"/>
</dbReference>
<dbReference type="InterPro" id="IPR006085">
    <property type="entry name" value="XPG_DNA_repair_N"/>
</dbReference>
<evidence type="ECO:0000313" key="13">
    <source>
        <dbReference type="EMBL" id="AYV79180.1"/>
    </source>
</evidence>
<dbReference type="EMBL" id="MK072135">
    <property type="protein sequence ID" value="AYV79180.1"/>
    <property type="molecule type" value="Genomic_DNA"/>
</dbReference>
<evidence type="ECO:0000256" key="9">
    <source>
        <dbReference type="ARBA" id="ARBA00022842"/>
    </source>
</evidence>
<evidence type="ECO:0000259" key="11">
    <source>
        <dbReference type="SMART" id="SM00484"/>
    </source>
</evidence>
<evidence type="ECO:0000256" key="7">
    <source>
        <dbReference type="ARBA" id="ARBA00022801"/>
    </source>
</evidence>
<dbReference type="InterPro" id="IPR006084">
    <property type="entry name" value="XPG/Rad2"/>
</dbReference>
<dbReference type="GO" id="GO:0003677">
    <property type="term" value="F:DNA binding"/>
    <property type="evidence" value="ECO:0007669"/>
    <property type="project" value="InterPro"/>
</dbReference>
<gene>
    <name evidence="13" type="ORF">Faunusvirus4_21</name>
</gene>
<dbReference type="Pfam" id="PF00752">
    <property type="entry name" value="XPG_N"/>
    <property type="match status" value="1"/>
</dbReference>
<comment type="cofactor">
    <cofactor evidence="1">
        <name>Mg(2+)</name>
        <dbReference type="ChEBI" id="CHEBI:18420"/>
    </cofactor>
</comment>
<keyword evidence="10" id="KW-0234">DNA repair</keyword>
<dbReference type="GO" id="GO:0017108">
    <property type="term" value="F:5'-flap endonuclease activity"/>
    <property type="evidence" value="ECO:0007669"/>
    <property type="project" value="TreeGrafter"/>
</dbReference>
<reference evidence="13" key="1">
    <citation type="submission" date="2018-10" db="EMBL/GenBank/DDBJ databases">
        <title>Hidden diversity of soil giant viruses.</title>
        <authorList>
            <person name="Schulz F."/>
            <person name="Alteio L."/>
            <person name="Goudeau D."/>
            <person name="Ryan E.M."/>
            <person name="Malmstrom R.R."/>
            <person name="Blanchard J."/>
            <person name="Woyke T."/>
        </authorList>
    </citation>
    <scope>NUCLEOTIDE SEQUENCE</scope>
    <source>
        <strain evidence="13">FNV1</strain>
    </source>
</reference>
<dbReference type="FunFam" id="3.40.50.1010:FF:000016">
    <property type="entry name" value="Flap endonuclease 1"/>
    <property type="match status" value="1"/>
</dbReference>
<dbReference type="SUPFAM" id="SSF47807">
    <property type="entry name" value="5' to 3' exonuclease, C-terminal subdomain"/>
    <property type="match status" value="1"/>
</dbReference>
<accession>A0A3G4ZWF1</accession>
<evidence type="ECO:0000259" key="12">
    <source>
        <dbReference type="SMART" id="SM00485"/>
    </source>
</evidence>
<dbReference type="FunFam" id="1.10.150.20:FF:000009">
    <property type="entry name" value="Flap endonuclease 1"/>
    <property type="match status" value="1"/>
</dbReference>
<dbReference type="PRINTS" id="PR00853">
    <property type="entry name" value="XPGRADSUPER"/>
</dbReference>
<dbReference type="SMART" id="SM00485">
    <property type="entry name" value="XPGN"/>
    <property type="match status" value="1"/>
</dbReference>
<dbReference type="InterPro" id="IPR006086">
    <property type="entry name" value="XPG-I_dom"/>
</dbReference>
<evidence type="ECO:0000256" key="6">
    <source>
        <dbReference type="ARBA" id="ARBA00022763"/>
    </source>
</evidence>